<keyword evidence="5" id="KW-1185">Reference proteome</keyword>
<dbReference type="PANTHER" id="PTHR13500:SF0">
    <property type="entry name" value="NUCLEOLAR PRE-RIBOSOMAL-ASSOCIATED PROTEIN 1"/>
    <property type="match status" value="1"/>
</dbReference>
<dbReference type="InterPro" id="IPR021714">
    <property type="entry name" value="URB1_N"/>
</dbReference>
<dbReference type="Pfam" id="PF11707">
    <property type="entry name" value="Npa1"/>
    <property type="match status" value="1"/>
</dbReference>
<name>A0A0D7BS12_9AGAR</name>
<dbReference type="PANTHER" id="PTHR13500">
    <property type="entry name" value="NUCLEOLAR PRERIBOSOMAL-ASSOCIATED PROTEIN 1"/>
    <property type="match status" value="1"/>
</dbReference>
<dbReference type="GO" id="GO:0000463">
    <property type="term" value="P:maturation of LSU-rRNA from tricistronic rRNA transcript (SSU-rRNA, 5.8S rRNA, LSU-rRNA)"/>
    <property type="evidence" value="ECO:0007669"/>
    <property type="project" value="TreeGrafter"/>
</dbReference>
<evidence type="ECO:0000259" key="3">
    <source>
        <dbReference type="Pfam" id="PF26140"/>
    </source>
</evidence>
<feature type="domain" description="URB1 C-terminal" evidence="2">
    <location>
        <begin position="1597"/>
        <end position="1789"/>
    </location>
</feature>
<dbReference type="Pfam" id="PF16201">
    <property type="entry name" value="NopRA1"/>
    <property type="match status" value="1"/>
</dbReference>
<protein>
    <recommendedName>
        <fullName evidence="6">Nucleolar pre-ribosomal-associated protein 1 C-terminal domain-containing protein</fullName>
    </recommendedName>
</protein>
<organism evidence="4 5">
    <name type="scientific">Cylindrobasidium torrendii FP15055 ss-10</name>
    <dbReference type="NCBI Taxonomy" id="1314674"/>
    <lineage>
        <taxon>Eukaryota</taxon>
        <taxon>Fungi</taxon>
        <taxon>Dikarya</taxon>
        <taxon>Basidiomycota</taxon>
        <taxon>Agaricomycotina</taxon>
        <taxon>Agaricomycetes</taxon>
        <taxon>Agaricomycetidae</taxon>
        <taxon>Agaricales</taxon>
        <taxon>Marasmiineae</taxon>
        <taxon>Physalacriaceae</taxon>
        <taxon>Cylindrobasidium</taxon>
    </lineage>
</organism>
<dbReference type="OrthoDB" id="72892at2759"/>
<dbReference type="Pfam" id="PF26140">
    <property type="entry name" value="HEAT_URB1"/>
    <property type="match status" value="1"/>
</dbReference>
<dbReference type="Gene3D" id="1.25.10.10">
    <property type="entry name" value="Leucine-rich Repeat Variant"/>
    <property type="match status" value="1"/>
</dbReference>
<dbReference type="STRING" id="1314674.A0A0D7BS12"/>
<dbReference type="InterPro" id="IPR032436">
    <property type="entry name" value="URB1_C"/>
</dbReference>
<dbReference type="InterPro" id="IPR016024">
    <property type="entry name" value="ARM-type_fold"/>
</dbReference>
<dbReference type="GO" id="GO:0000466">
    <property type="term" value="P:maturation of 5.8S rRNA from tricistronic rRNA transcript (SSU-rRNA, 5.8S rRNA, LSU-rRNA)"/>
    <property type="evidence" value="ECO:0007669"/>
    <property type="project" value="TreeGrafter"/>
</dbReference>
<evidence type="ECO:0000259" key="2">
    <source>
        <dbReference type="Pfam" id="PF16201"/>
    </source>
</evidence>
<dbReference type="SUPFAM" id="SSF48371">
    <property type="entry name" value="ARM repeat"/>
    <property type="match status" value="2"/>
</dbReference>
<reference evidence="4 5" key="1">
    <citation type="journal article" date="2015" name="Fungal Genet. Biol.">
        <title>Evolution of novel wood decay mechanisms in Agaricales revealed by the genome sequences of Fistulina hepatica and Cylindrobasidium torrendii.</title>
        <authorList>
            <person name="Floudas D."/>
            <person name="Held B.W."/>
            <person name="Riley R."/>
            <person name="Nagy L.G."/>
            <person name="Koehler G."/>
            <person name="Ransdell A.S."/>
            <person name="Younus H."/>
            <person name="Chow J."/>
            <person name="Chiniquy J."/>
            <person name="Lipzen A."/>
            <person name="Tritt A."/>
            <person name="Sun H."/>
            <person name="Haridas S."/>
            <person name="LaButti K."/>
            <person name="Ohm R.A."/>
            <person name="Kues U."/>
            <person name="Blanchette R.A."/>
            <person name="Grigoriev I.V."/>
            <person name="Minto R.E."/>
            <person name="Hibbett D.S."/>
        </authorList>
    </citation>
    <scope>NUCLEOTIDE SEQUENCE [LARGE SCALE GENOMIC DNA]</scope>
    <source>
        <strain evidence="4 5">FP15055 ss-10</strain>
    </source>
</reference>
<feature type="domain" description="URB1 central HEAT repeat" evidence="3">
    <location>
        <begin position="612"/>
        <end position="784"/>
    </location>
</feature>
<evidence type="ECO:0000259" key="1">
    <source>
        <dbReference type="Pfam" id="PF11707"/>
    </source>
</evidence>
<feature type="domain" description="URB1 N-terminal" evidence="1">
    <location>
        <begin position="68"/>
        <end position="396"/>
    </location>
</feature>
<dbReference type="Proteomes" id="UP000054007">
    <property type="component" value="Unassembled WGS sequence"/>
</dbReference>
<dbReference type="InterPro" id="IPR059018">
    <property type="entry name" value="HEAT_URB1"/>
</dbReference>
<sequence>MSAGSGKDVYISGDQIHSALKNEDQDALTKALSALRNQLSISVNEVLLPQDKRLLLAQQWLTVSPGAQKIFDLWDTTETRQTSFIALLLSVLASTLSLLTTHYTYQTYGHPIVKRLLDPSYAQFLKGYIGGANNDLTLASLKLYNAISRFASGKERRTLLEAFPWELKSLPKLMNMRRKGKHAGDPLDRPDIRTVYILFLLSFIDRSSSSNTKALFLEQRRDAFLSMFKGLHQDSYIVIRHVLEISWAGLWSDAKLKRTLKVAVFNETTLIQLCKIYDNKFDEDGIPADVVHHFLLAICTHPGTGVCFKETGWYPRENVEDDRPFAEEGEEEVGTKSKIYNKILNNLLRNLKPNEDPRQQELVLKILAACPELIAGYWTSAGLTLEPRLSSRWLTNIAIFGSIVSLPIPQSCFVMPDSTMYRPTPPPLSIVIENIFSASLGKGYLSKALQPTSRPLVQHATALALGKSLAKFRDVMAHFQLVSEALEETHDDGLWSRRRQDLEREARKRVPDFQVIVAFAQRTSAGRGDNKSELLAESSHRLLWLYQDCLPSVVSEARFDVGKLLAHFLPGEITDGEEAQVASGLEIMKQLHVLRVLEVSDQFAWTAKYASSKESSLAILLKVMLSAPTEAIKAAVAQLVRHLLSTSILFQDAADEVDLWLRSLPTLKRSPAGAESPDGARLTDEADGVLAFLDDCIQRCMKTPYRYIEEMQAVSVSTSKGVSGPSPLIMTVKEQLLAKLKAHTLSPSDTLALATFTRKIMFHLSNTLTDARVITSLLGPITEALCNLPFFEEFVLVGGAVKKEVEIMRYCIGHLEEPAKPPVAKVSQDVREFLTMVEGLKPPATADARANSAYELVDWFRLLDSPIRASEMIRLVLLVHRYHPGAVKDLVESANPAENMIWDASAPAQEISESVGFDWLFVSSNEDQLQEASRREVLVEVAFHGNVSSLHLGRHVTQVGHALAAAVKSDALTAALLDLLNALLSKAASILPEGLSVLKEKVFVQCQALRQLSTASTLSLRVISSLNTLVENHLDAKSSSDKQLVGDIAVYWADVSVTATNASQLRLAKPWIPYLDLPALLQLAVSLHRSPHSEVLYDYLLNTVRAQVDVSTEGALLANLLKDLVKLRALRSDSVVLDELLACALTAIQPMCIDGKQQDRLPLDRSLFQQVESQWQQRSRKLPSALDVAEFLEKEVWSGATSVIIQCLLYRKQPSTEAFATWIRTGHYANISRDLLIPTVHAYLDVVRCRNSILSEEDSGHWLHIYSQLVSAAFDIDAAQELKRTASSCIVMLYALLPQHKADMTASLIDALGHVPVMYFWPEMSWLGRELYADCPSFASAVVEHGAQWSVRYFNEDDMEEVSKNCVVELAALIDVSSPAKSHIFEPLLAVIVPDQLSNLAALKLVRSVLKKTSFKPLVVNRVIQSIVQAPKFVKLCTVVSGTDDLLRVTLVDILHILFNLHPTNTCQVNHVVPLLPIYYGTVTLADRKLLSIFRLFEIERRVSVAALFEQWDSSPDGTSNDALEAIQSMDAALMHRTCTQFPSWRTVDDQTTEKNVPSSVTYDPVFVVLLASQMLAVCPPTSRFGWVELFRTNVVGVLIMALSAKDDELRLLSVTSIAALWKAVDDMDMIEATAVRNILTLLRNTIPPHGMDESPRRLPTYTTLLLAHALRGLFYPHQFIYPITARFLLQRPELDSTDLPMLFSMLYSSTEDWKKERAWMIHFLGDGLVGSGDWRVFKRRHTWDLLASIFQSSKDRALRRTILEVLANLTCIPQAVASLVFKSGLLPWIEMQLRDLQDAETTLWLKVLENIMTVGDTAKMETSTGGQWKWTVARCLSSLLKCPSASKQNILSLGSRILLRLSHSSDTLVDLREQLESAMTHFNEMEKTGVAAQSTTSVKLPHTKSSLQDDADDDWDTIVENLWRVSMTLPEKPPCWDSLTARMLVKQSMHAGSVVANWVRIQTVNAECQ</sequence>
<accession>A0A0D7BS12</accession>
<evidence type="ECO:0008006" key="6">
    <source>
        <dbReference type="Google" id="ProtNLM"/>
    </source>
</evidence>
<evidence type="ECO:0000313" key="5">
    <source>
        <dbReference type="Proteomes" id="UP000054007"/>
    </source>
</evidence>
<dbReference type="GO" id="GO:0005730">
    <property type="term" value="C:nucleolus"/>
    <property type="evidence" value="ECO:0007669"/>
    <property type="project" value="TreeGrafter"/>
</dbReference>
<proteinExistence type="predicted"/>
<dbReference type="EMBL" id="KN880436">
    <property type="protein sequence ID" value="KIY73323.1"/>
    <property type="molecule type" value="Genomic_DNA"/>
</dbReference>
<evidence type="ECO:0000313" key="4">
    <source>
        <dbReference type="EMBL" id="KIY73323.1"/>
    </source>
</evidence>
<dbReference type="InterPro" id="IPR011989">
    <property type="entry name" value="ARM-like"/>
</dbReference>
<dbReference type="InterPro" id="IPR039844">
    <property type="entry name" value="URB1"/>
</dbReference>
<gene>
    <name evidence="4" type="ORF">CYLTODRAFT_485490</name>
</gene>